<dbReference type="Pfam" id="PF03061">
    <property type="entry name" value="4HBT"/>
    <property type="match status" value="1"/>
</dbReference>
<keyword evidence="1" id="KW-0378">Hydrolase</keyword>
<dbReference type="Gene3D" id="3.10.129.10">
    <property type="entry name" value="Hotdog Thioesterase"/>
    <property type="match status" value="1"/>
</dbReference>
<dbReference type="EMBL" id="JAAVXB010000004">
    <property type="protein sequence ID" value="NKF22594.1"/>
    <property type="molecule type" value="Genomic_DNA"/>
</dbReference>
<gene>
    <name evidence="3" type="ORF">G7Y82_09705</name>
</gene>
<name>A0A969WAJ9_9GAMM</name>
<sequence>MNESEFFAALRERYIDNSPHMRECGFVVEALSTEYVTVRLPVREDWIGDVENGRLNPGIVTVLVDSTGGLAALARAGEPEPIATLDLRIDHMRPAFFGADLHCRAECLRMARSIAFVRATVWQHDPHEPIASAQLAFMRAGARRVPDMPTHGVQDFVS</sequence>
<dbReference type="RefSeq" id="WP_168147839.1">
    <property type="nucleotide sequence ID" value="NZ_JAAVXB010000004.1"/>
</dbReference>
<organism evidence="3 4">
    <name type="scientific">Solimonas marina</name>
    <dbReference type="NCBI Taxonomy" id="2714601"/>
    <lineage>
        <taxon>Bacteria</taxon>
        <taxon>Pseudomonadati</taxon>
        <taxon>Pseudomonadota</taxon>
        <taxon>Gammaproteobacteria</taxon>
        <taxon>Nevskiales</taxon>
        <taxon>Nevskiaceae</taxon>
        <taxon>Solimonas</taxon>
    </lineage>
</organism>
<evidence type="ECO:0000259" key="2">
    <source>
        <dbReference type="Pfam" id="PF03061"/>
    </source>
</evidence>
<evidence type="ECO:0000256" key="1">
    <source>
        <dbReference type="ARBA" id="ARBA00022801"/>
    </source>
</evidence>
<reference evidence="3" key="1">
    <citation type="submission" date="2020-03" db="EMBL/GenBank/DDBJ databases">
        <title>Solimonas marina sp. nov., isolated from deep seawater of the Pacific Ocean.</title>
        <authorList>
            <person name="Liu X."/>
            <person name="Lai Q."/>
            <person name="Sun F."/>
            <person name="Gai Y."/>
            <person name="Li G."/>
            <person name="Shao Z."/>
        </authorList>
    </citation>
    <scope>NUCLEOTIDE SEQUENCE</scope>
    <source>
        <strain evidence="3">C16B3</strain>
    </source>
</reference>
<accession>A0A969WAJ9</accession>
<keyword evidence="4" id="KW-1185">Reference proteome</keyword>
<dbReference type="InterPro" id="IPR003736">
    <property type="entry name" value="PAAI_dom"/>
</dbReference>
<dbReference type="InterPro" id="IPR029069">
    <property type="entry name" value="HotDog_dom_sf"/>
</dbReference>
<feature type="domain" description="Thioesterase" evidence="2">
    <location>
        <begin position="52"/>
        <end position="128"/>
    </location>
</feature>
<dbReference type="PANTHER" id="PTHR43240">
    <property type="entry name" value="1,4-DIHYDROXY-2-NAPHTHOYL-COA THIOESTERASE 1"/>
    <property type="match status" value="1"/>
</dbReference>
<dbReference type="GO" id="GO:0061522">
    <property type="term" value="F:1,4-dihydroxy-2-naphthoyl-CoA thioesterase activity"/>
    <property type="evidence" value="ECO:0007669"/>
    <property type="project" value="TreeGrafter"/>
</dbReference>
<dbReference type="Proteomes" id="UP000653472">
    <property type="component" value="Unassembled WGS sequence"/>
</dbReference>
<dbReference type="PANTHER" id="PTHR43240:SF7">
    <property type="entry name" value="BLR7284 PROTEIN"/>
    <property type="match status" value="1"/>
</dbReference>
<proteinExistence type="predicted"/>
<evidence type="ECO:0000313" key="3">
    <source>
        <dbReference type="EMBL" id="NKF22594.1"/>
    </source>
</evidence>
<dbReference type="SUPFAM" id="SSF54637">
    <property type="entry name" value="Thioesterase/thiol ester dehydrase-isomerase"/>
    <property type="match status" value="1"/>
</dbReference>
<dbReference type="InterPro" id="IPR006683">
    <property type="entry name" value="Thioestr_dom"/>
</dbReference>
<protein>
    <submittedName>
        <fullName evidence="3">PaaI family thioesterase</fullName>
    </submittedName>
</protein>
<dbReference type="GO" id="GO:0005829">
    <property type="term" value="C:cytosol"/>
    <property type="evidence" value="ECO:0007669"/>
    <property type="project" value="TreeGrafter"/>
</dbReference>
<dbReference type="CDD" id="cd03443">
    <property type="entry name" value="PaaI_thioesterase"/>
    <property type="match status" value="1"/>
</dbReference>
<evidence type="ECO:0000313" key="4">
    <source>
        <dbReference type="Proteomes" id="UP000653472"/>
    </source>
</evidence>
<dbReference type="NCBIfam" id="TIGR00369">
    <property type="entry name" value="unchar_dom_1"/>
    <property type="match status" value="1"/>
</dbReference>
<comment type="caution">
    <text evidence="3">The sequence shown here is derived from an EMBL/GenBank/DDBJ whole genome shotgun (WGS) entry which is preliminary data.</text>
</comment>
<dbReference type="AlphaFoldDB" id="A0A969WAJ9"/>